<dbReference type="PANTHER" id="PTHR42648:SF11">
    <property type="entry name" value="TRANSPOSON TY4-P GAG-POL POLYPROTEIN"/>
    <property type="match status" value="1"/>
</dbReference>
<dbReference type="Proteomes" id="UP001151760">
    <property type="component" value="Unassembled WGS sequence"/>
</dbReference>
<evidence type="ECO:0000313" key="19">
    <source>
        <dbReference type="Proteomes" id="UP001151760"/>
    </source>
</evidence>
<keyword evidence="11" id="KW-0229">DNA integration</keyword>
<keyword evidence="5" id="KW-0479">Metal-binding</keyword>
<evidence type="ECO:0000256" key="13">
    <source>
        <dbReference type="ARBA" id="ARBA00022932"/>
    </source>
</evidence>
<keyword evidence="14" id="KW-0917">Virion maturation</keyword>
<organism evidence="18 19">
    <name type="scientific">Tanacetum coccineum</name>
    <dbReference type="NCBI Taxonomy" id="301880"/>
    <lineage>
        <taxon>Eukaryota</taxon>
        <taxon>Viridiplantae</taxon>
        <taxon>Streptophyta</taxon>
        <taxon>Embryophyta</taxon>
        <taxon>Tracheophyta</taxon>
        <taxon>Spermatophyta</taxon>
        <taxon>Magnoliopsida</taxon>
        <taxon>eudicotyledons</taxon>
        <taxon>Gunneridae</taxon>
        <taxon>Pentapetalae</taxon>
        <taxon>asterids</taxon>
        <taxon>campanulids</taxon>
        <taxon>Asterales</taxon>
        <taxon>Asteraceae</taxon>
        <taxon>Asteroideae</taxon>
        <taxon>Anthemideae</taxon>
        <taxon>Anthemidinae</taxon>
        <taxon>Tanacetum</taxon>
    </lineage>
</organism>
<reference evidence="18" key="1">
    <citation type="journal article" date="2022" name="Int. J. Mol. Sci.">
        <title>Draft Genome of Tanacetum Coccineum: Genomic Comparison of Closely Related Tanacetum-Family Plants.</title>
        <authorList>
            <person name="Yamashiro T."/>
            <person name="Shiraishi A."/>
            <person name="Nakayama K."/>
            <person name="Satake H."/>
        </authorList>
    </citation>
    <scope>NUCLEOTIDE SEQUENCE</scope>
</reference>
<comment type="function">
    <text evidence="1">The aspartyl protease (PR) mediates the proteolytic cleavages of the Gag and Gag-Pol polyproteins after assembly of the VLP.</text>
</comment>
<dbReference type="Gene3D" id="3.30.420.10">
    <property type="entry name" value="Ribonuclease H-like superfamily/Ribonuclease H"/>
    <property type="match status" value="1"/>
</dbReference>
<evidence type="ECO:0000256" key="16">
    <source>
        <dbReference type="SAM" id="MobiDB-lite"/>
    </source>
</evidence>
<feature type="region of interest" description="Disordered" evidence="16">
    <location>
        <begin position="446"/>
        <end position="492"/>
    </location>
</feature>
<evidence type="ECO:0000256" key="11">
    <source>
        <dbReference type="ARBA" id="ARBA00022908"/>
    </source>
</evidence>
<evidence type="ECO:0000256" key="12">
    <source>
        <dbReference type="ARBA" id="ARBA00022918"/>
    </source>
</evidence>
<keyword evidence="19" id="KW-1185">Reference proteome</keyword>
<evidence type="ECO:0000256" key="9">
    <source>
        <dbReference type="ARBA" id="ARBA00022840"/>
    </source>
</evidence>
<dbReference type="EMBL" id="BQNB010011397">
    <property type="protein sequence ID" value="GJS90059.1"/>
    <property type="molecule type" value="Genomic_DNA"/>
</dbReference>
<feature type="compositionally biased region" description="Polar residues" evidence="16">
    <location>
        <begin position="405"/>
        <end position="423"/>
    </location>
</feature>
<dbReference type="PROSITE" id="PS50994">
    <property type="entry name" value="INTEGRASE"/>
    <property type="match status" value="1"/>
</dbReference>
<keyword evidence="4" id="KW-0540">Nuclease</keyword>
<evidence type="ECO:0000256" key="10">
    <source>
        <dbReference type="ARBA" id="ARBA00022842"/>
    </source>
</evidence>
<keyword evidence="7" id="KW-0255">Endonuclease</keyword>
<dbReference type="InterPro" id="IPR036397">
    <property type="entry name" value="RNaseH_sf"/>
</dbReference>
<protein>
    <submittedName>
        <fullName evidence="18">Retrovirus-related pol polyprotein from transposon TNT 1-94</fullName>
    </submittedName>
</protein>
<dbReference type="InterPro" id="IPR012337">
    <property type="entry name" value="RNaseH-like_sf"/>
</dbReference>
<evidence type="ECO:0000256" key="14">
    <source>
        <dbReference type="ARBA" id="ARBA00023113"/>
    </source>
</evidence>
<feature type="region of interest" description="Disordered" evidence="16">
    <location>
        <begin position="363"/>
        <end position="423"/>
    </location>
</feature>
<dbReference type="SUPFAM" id="SSF53098">
    <property type="entry name" value="Ribonuclease H-like"/>
    <property type="match status" value="1"/>
</dbReference>
<gene>
    <name evidence="18" type="ORF">Tco_0772695</name>
</gene>
<dbReference type="InterPro" id="IPR054722">
    <property type="entry name" value="PolX-like_BBD"/>
</dbReference>
<keyword evidence="13" id="KW-0808">Transferase</keyword>
<keyword evidence="15" id="KW-0233">DNA recombination</keyword>
<evidence type="ECO:0000256" key="7">
    <source>
        <dbReference type="ARBA" id="ARBA00022759"/>
    </source>
</evidence>
<keyword evidence="9" id="KW-0067">ATP-binding</keyword>
<comment type="caution">
    <text evidence="18">The sequence shown here is derived from an EMBL/GenBank/DDBJ whole genome shotgun (WGS) entry which is preliminary data.</text>
</comment>
<dbReference type="InterPro" id="IPR039537">
    <property type="entry name" value="Retrotran_Ty1/copia-like"/>
</dbReference>
<feature type="compositionally biased region" description="Polar residues" evidence="16">
    <location>
        <begin position="446"/>
        <end position="486"/>
    </location>
</feature>
<dbReference type="Pfam" id="PF25597">
    <property type="entry name" value="SH3_retrovirus"/>
    <property type="match status" value="1"/>
</dbReference>
<evidence type="ECO:0000256" key="2">
    <source>
        <dbReference type="ARBA" id="ARBA00022612"/>
    </source>
</evidence>
<evidence type="ECO:0000256" key="1">
    <source>
        <dbReference type="ARBA" id="ARBA00002180"/>
    </source>
</evidence>
<feature type="domain" description="Integrase catalytic" evidence="17">
    <location>
        <begin position="964"/>
        <end position="1146"/>
    </location>
</feature>
<reference evidence="18" key="2">
    <citation type="submission" date="2022-01" db="EMBL/GenBank/DDBJ databases">
        <authorList>
            <person name="Yamashiro T."/>
            <person name="Shiraishi A."/>
            <person name="Satake H."/>
            <person name="Nakayama K."/>
        </authorList>
    </citation>
    <scope>NUCLEOTIDE SEQUENCE</scope>
</reference>
<feature type="region of interest" description="Disordered" evidence="16">
    <location>
        <begin position="811"/>
        <end position="836"/>
    </location>
</feature>
<keyword evidence="8" id="KW-0378">Hydrolase</keyword>
<keyword evidence="13" id="KW-0548">Nucleotidyltransferase</keyword>
<keyword evidence="6" id="KW-0547">Nucleotide-binding</keyword>
<feature type="region of interest" description="Disordered" evidence="16">
    <location>
        <begin position="688"/>
        <end position="728"/>
    </location>
</feature>
<dbReference type="Pfam" id="PF22936">
    <property type="entry name" value="Pol_BBD"/>
    <property type="match status" value="2"/>
</dbReference>
<proteinExistence type="predicted"/>
<evidence type="ECO:0000256" key="4">
    <source>
        <dbReference type="ARBA" id="ARBA00022722"/>
    </source>
</evidence>
<feature type="region of interest" description="Disordered" evidence="16">
    <location>
        <begin position="1209"/>
        <end position="1236"/>
    </location>
</feature>
<dbReference type="InterPro" id="IPR057670">
    <property type="entry name" value="SH3_retrovirus"/>
</dbReference>
<keyword evidence="2" id="KW-1188">Viral release from host cell</keyword>
<keyword evidence="10" id="KW-0460">Magnesium</keyword>
<name>A0ABQ4ZIM2_9ASTR</name>
<evidence type="ECO:0000256" key="6">
    <source>
        <dbReference type="ARBA" id="ARBA00022741"/>
    </source>
</evidence>
<accession>A0ABQ4ZIM2</accession>
<dbReference type="Pfam" id="PF00665">
    <property type="entry name" value="rve"/>
    <property type="match status" value="1"/>
</dbReference>
<keyword evidence="12" id="KW-0695">RNA-directed DNA polymerase</keyword>
<evidence type="ECO:0000256" key="8">
    <source>
        <dbReference type="ARBA" id="ARBA00022801"/>
    </source>
</evidence>
<evidence type="ECO:0000256" key="3">
    <source>
        <dbReference type="ARBA" id="ARBA00022670"/>
    </source>
</evidence>
<dbReference type="PANTHER" id="PTHR42648">
    <property type="entry name" value="TRANSPOSASE, PUTATIVE-RELATED"/>
    <property type="match status" value="1"/>
</dbReference>
<feature type="compositionally biased region" description="Polar residues" evidence="16">
    <location>
        <begin position="688"/>
        <end position="722"/>
    </location>
</feature>
<evidence type="ECO:0000259" key="17">
    <source>
        <dbReference type="PROSITE" id="PS50994"/>
    </source>
</evidence>
<evidence type="ECO:0000256" key="15">
    <source>
        <dbReference type="ARBA" id="ARBA00023172"/>
    </source>
</evidence>
<sequence>MWILLQCTRMTIRLDSLEESEALKMCWVARETVQYDTDDNMFANDIQHCEQSESICNTCAVETVDYDKLERKLNETLGLLAKKEIDIKKGLKVKAYEISVVKEKHDELVKQSLLTKGLVKEKTKVITDLKLKEEKDIDKMISMENQLKFLNEIVYKRSQSIQTIHMLAPKCHTFNGRPTFANLMYLKKAQNEIPCLYAIPHDQSDPANRLVPDREETLTLDNDSRSKLNKDLVKHFDYTKLNNEITELQCLYLHKVRECDCLAQKLSEQTEFVSKEIYTELLRSFAKLEKHSISLEIALQQCQEQLKNDTVCKEKASNVFRKEREQYFEIQDLKAQLQDKNIAISELKKLIEKCKGKSVDTKFDKPSVVRQPNAQRIPKPSVLGKPAPFSDSLERTNFAKKKSVSKTNESEGLSKPVTPQNLPQTATQAVSNINVIKPGMYRIASSTTQTRAPQLTQTSRNTNPRVSTSTGVAHKTNVSRPQPRSNQMKDKVMPNTSHVKFKKTKVQEHPRISSISNQTKSVTACNDSLNSKTLNVNAVCATYGKCVFNSNHDAYVSKFLNNVNARTKRPKIVQLILFIVDSGCTKHMTGNLSLLCNFVEKYLGTVRFGNDQFAPILGYGDLVQGNITINRVYYVEGLNHNLFSVGQFCDADLEVAFRKSTCFVRDLQGNDLLIGNRGTDLYTISLQETTSSQTSRNTNPRVSTSTGVAHRTNVSRPQPRSNQMKDKVLPNTSQVKFKKTEVEDHPRISSISNQTKSVTACNDSLNSRTSNVNVVCATCGKCVFNSNHDACVSKFLNDVNARTKKPNVVPISTRKPKSQANKSVATPHKKTAASESTTTNSKSYYRMLYKKTSKAWKWWIAQQCPSAYKWIVQPILFIVDSGWTKHMTGKLSLLCNFVEKYLGTVRFGNDQFAPILGYGDLVQGNITINRVYYVKGLNHNLFSVGQFYDADLEVAFRKSTCFVRDLQGNDLLIGRLNLLHMDLCGPMRVASINGKRYILVIVDDYSRYTWILFLRSKDETPKVLKNFLTMIQRNLQAPVISVRTDRGTEFLNKTLNAFFKEEGIEHQTSTPRTPEQNGVVERRNRTLVEAARTMLSAFKLPLFFWAEAIATACYTQNRSIIIPTHEKMAYHIINDRKPSIKHLHIFGCTCYLTRDGENLDKMKEKGDPCILVGYSTQSKGYRVYNKRTRLIVESIHLKFDEIKEMSETSVANDTSGLVPQRQKASDYDNPDPVPEL</sequence>
<evidence type="ECO:0000313" key="18">
    <source>
        <dbReference type="EMBL" id="GJS90059.1"/>
    </source>
</evidence>
<keyword evidence="3" id="KW-0645">Protease</keyword>
<keyword evidence="13" id="KW-0239">DNA-directed DNA polymerase</keyword>
<dbReference type="InterPro" id="IPR001584">
    <property type="entry name" value="Integrase_cat-core"/>
</dbReference>
<evidence type="ECO:0000256" key="5">
    <source>
        <dbReference type="ARBA" id="ARBA00022723"/>
    </source>
</evidence>